<dbReference type="Pfam" id="PF01381">
    <property type="entry name" value="HTH_3"/>
    <property type="match status" value="2"/>
</dbReference>
<geneLocation type="plasmid" evidence="3 4">
    <name>pREC1</name>
</geneLocation>
<evidence type="ECO:0000313" key="4">
    <source>
        <dbReference type="Proteomes" id="UP000002204"/>
    </source>
</evidence>
<reference evidence="3 4" key="2">
    <citation type="journal article" date="2006" name="Environ. Microbiol.">
        <title>Sequence analysis of three plasmids harboured in Rhodococcus erythropolis strain PR4.</title>
        <authorList>
            <person name="Sekine M."/>
            <person name="Tanikawa S."/>
            <person name="Omata S."/>
            <person name="Saito M."/>
            <person name="Fujisawa T."/>
            <person name="Tsukatani N."/>
            <person name="Tajima T."/>
            <person name="Sekigawa T."/>
            <person name="Kosugi H."/>
            <person name="Matsuo Y."/>
            <person name="Nishiko R."/>
            <person name="Imamura K."/>
            <person name="Ito M."/>
            <person name="Narita H."/>
            <person name="Tago S."/>
            <person name="Fujita N."/>
            <person name="Harayama S."/>
        </authorList>
    </citation>
    <scope>NUCLEOTIDE SEQUENCE [LARGE SCALE GENOMIC DNA]</scope>
    <source>
        <strain evidence="4">PR4 / NBRC 100887</strain>
        <plasmid evidence="3 4">pREC1</plasmid>
    </source>
</reference>
<dbReference type="CDD" id="cd00093">
    <property type="entry name" value="HTH_XRE"/>
    <property type="match status" value="2"/>
</dbReference>
<dbReference type="eggNOG" id="COG1396">
    <property type="taxonomic scope" value="Bacteria"/>
</dbReference>
<evidence type="ECO:0000259" key="2">
    <source>
        <dbReference type="PROSITE" id="PS50943"/>
    </source>
</evidence>
<dbReference type="InterPro" id="IPR001387">
    <property type="entry name" value="Cro/C1-type_HTH"/>
</dbReference>
<reference evidence="4" key="1">
    <citation type="submission" date="2005-03" db="EMBL/GenBank/DDBJ databases">
        <title>Comparison of the complete genome sequences of Rhodococcus erythropolis PR4 and Rhodococcus opacus B4.</title>
        <authorList>
            <person name="Takarada H."/>
            <person name="Sekine M."/>
            <person name="Hosoyama A."/>
            <person name="Yamada R."/>
            <person name="Fujisawa T."/>
            <person name="Omata S."/>
            <person name="Shimizu A."/>
            <person name="Tsukatani N."/>
            <person name="Tanikawa S."/>
            <person name="Fujita N."/>
            <person name="Harayama S."/>
        </authorList>
    </citation>
    <scope>NUCLEOTIDE SEQUENCE [LARGE SCALE GENOMIC DNA]</scope>
    <source>
        <strain evidence="4">PR4 / NBRC 100887</strain>
        <plasmid evidence="4">pREC1</plasmid>
    </source>
</reference>
<dbReference type="SMART" id="SM00530">
    <property type="entry name" value="HTH_XRE"/>
    <property type="match status" value="2"/>
</dbReference>
<organism evidence="3 4">
    <name type="scientific">Rhodococcus erythropolis (strain PR4 / NBRC 100887)</name>
    <dbReference type="NCBI Taxonomy" id="234621"/>
    <lineage>
        <taxon>Bacteria</taxon>
        <taxon>Bacillati</taxon>
        <taxon>Actinomycetota</taxon>
        <taxon>Actinomycetes</taxon>
        <taxon>Mycobacteriales</taxon>
        <taxon>Nocardiaceae</taxon>
        <taxon>Rhodococcus</taxon>
        <taxon>Rhodococcus erythropolis group</taxon>
    </lineage>
</organism>
<dbReference type="PROSITE" id="PS50943">
    <property type="entry name" value="HTH_CROC1"/>
    <property type="match status" value="2"/>
</dbReference>
<sequence length="160" mass="17088">MSSDEDKYPGGLMSRRMMRGFSPAALKKAREARKVGRAALARSAGVSSSTVRRWENGQVSPGVDLLAQVAVVLGIEISDVVLVPVDTRYPGDWRVLKGLTQMQLAAAVGVTTEVIGAIERGERVVPDAIATKLAKKLGISVEELVAANRRAHDRGLDEPA</sequence>
<gene>
    <name evidence="3" type="ordered locus">RER_pREC1-00510</name>
</gene>
<dbReference type="PANTHER" id="PTHR46797:SF1">
    <property type="entry name" value="METHYLPHOSPHONATE SYNTHASE"/>
    <property type="match status" value="1"/>
</dbReference>
<dbReference type="HOGENOM" id="CLU_118112_0_0_11"/>
<keyword evidence="1 3" id="KW-0238">DNA-binding</keyword>
<dbReference type="GO" id="GO:0003677">
    <property type="term" value="F:DNA binding"/>
    <property type="evidence" value="ECO:0007669"/>
    <property type="project" value="UniProtKB-KW"/>
</dbReference>
<dbReference type="KEGG" id="rer:RER_pREC1-00510"/>
<dbReference type="RefSeq" id="WP_011331196.1">
    <property type="nucleotide sequence ID" value="NC_007486.1"/>
</dbReference>
<proteinExistence type="predicted"/>
<dbReference type="GO" id="GO:0003700">
    <property type="term" value="F:DNA-binding transcription factor activity"/>
    <property type="evidence" value="ECO:0007669"/>
    <property type="project" value="TreeGrafter"/>
</dbReference>
<dbReference type="Proteomes" id="UP000002204">
    <property type="component" value="Plasmid pREC1"/>
</dbReference>
<dbReference type="SUPFAM" id="SSF47413">
    <property type="entry name" value="lambda repressor-like DNA-binding domains"/>
    <property type="match status" value="2"/>
</dbReference>
<dbReference type="GO" id="GO:0005829">
    <property type="term" value="C:cytosol"/>
    <property type="evidence" value="ECO:0007669"/>
    <property type="project" value="TreeGrafter"/>
</dbReference>
<feature type="domain" description="HTH cro/C1-type" evidence="2">
    <location>
        <begin position="93"/>
        <end position="144"/>
    </location>
</feature>
<dbReference type="Gene3D" id="1.10.260.40">
    <property type="entry name" value="lambda repressor-like DNA-binding domains"/>
    <property type="match status" value="2"/>
</dbReference>
<dbReference type="InterPro" id="IPR010982">
    <property type="entry name" value="Lambda_DNA-bd_dom_sf"/>
</dbReference>
<dbReference type="AlphaFoldDB" id="Q3L921"/>
<dbReference type="EMBL" id="AP008932">
    <property type="protein sequence ID" value="BAE46292.1"/>
    <property type="molecule type" value="Genomic_DNA"/>
</dbReference>
<dbReference type="InterPro" id="IPR050807">
    <property type="entry name" value="TransReg_Diox_bact_type"/>
</dbReference>
<keyword evidence="3" id="KW-0614">Plasmid</keyword>
<name>Q3L921_RHOE4</name>
<feature type="domain" description="HTH cro/C1-type" evidence="2">
    <location>
        <begin position="26"/>
        <end position="80"/>
    </location>
</feature>
<evidence type="ECO:0000256" key="1">
    <source>
        <dbReference type="ARBA" id="ARBA00023125"/>
    </source>
</evidence>
<protein>
    <submittedName>
        <fullName evidence="3">Putative Xre family DNA-binding protein</fullName>
    </submittedName>
</protein>
<accession>Q3L921</accession>
<dbReference type="PANTHER" id="PTHR46797">
    <property type="entry name" value="HTH-TYPE TRANSCRIPTIONAL REGULATOR"/>
    <property type="match status" value="1"/>
</dbReference>
<evidence type="ECO:0000313" key="3">
    <source>
        <dbReference type="EMBL" id="BAE46292.1"/>
    </source>
</evidence>